<dbReference type="Gene3D" id="3.20.20.100">
    <property type="entry name" value="NADP-dependent oxidoreductase domain"/>
    <property type="match status" value="1"/>
</dbReference>
<accession>A0ABP7K417</accession>
<organism evidence="2 3">
    <name type="scientific">Streptomyces lannensis</name>
    <dbReference type="NCBI Taxonomy" id="766498"/>
    <lineage>
        <taxon>Bacteria</taxon>
        <taxon>Bacillati</taxon>
        <taxon>Actinomycetota</taxon>
        <taxon>Actinomycetes</taxon>
        <taxon>Kitasatosporales</taxon>
        <taxon>Streptomycetaceae</taxon>
        <taxon>Streptomyces</taxon>
    </lineage>
</organism>
<evidence type="ECO:0000313" key="3">
    <source>
        <dbReference type="Proteomes" id="UP001501563"/>
    </source>
</evidence>
<feature type="domain" description="NADP-dependent oxidoreductase" evidence="1">
    <location>
        <begin position="16"/>
        <end position="92"/>
    </location>
</feature>
<reference evidence="3" key="1">
    <citation type="journal article" date="2019" name="Int. J. Syst. Evol. Microbiol.">
        <title>The Global Catalogue of Microorganisms (GCM) 10K type strain sequencing project: providing services to taxonomists for standard genome sequencing and annotation.</title>
        <authorList>
            <consortium name="The Broad Institute Genomics Platform"/>
            <consortium name="The Broad Institute Genome Sequencing Center for Infectious Disease"/>
            <person name="Wu L."/>
            <person name="Ma J."/>
        </authorList>
    </citation>
    <scope>NUCLEOTIDE SEQUENCE [LARGE SCALE GENOMIC DNA]</scope>
    <source>
        <strain evidence="3">JCM 16578</strain>
    </source>
</reference>
<dbReference type="InterPro" id="IPR036812">
    <property type="entry name" value="NAD(P)_OxRdtase_dom_sf"/>
</dbReference>
<proteinExistence type="predicted"/>
<keyword evidence="3" id="KW-1185">Reference proteome</keyword>
<dbReference type="EMBL" id="BAAAZA010000007">
    <property type="protein sequence ID" value="GAA3864782.1"/>
    <property type="molecule type" value="Genomic_DNA"/>
</dbReference>
<evidence type="ECO:0000259" key="1">
    <source>
        <dbReference type="Pfam" id="PF00248"/>
    </source>
</evidence>
<name>A0ABP7K417_9ACTN</name>
<dbReference type="InterPro" id="IPR023210">
    <property type="entry name" value="NADP_OxRdtase_dom"/>
</dbReference>
<comment type="caution">
    <text evidence="2">The sequence shown here is derived from an EMBL/GenBank/DDBJ whole genome shotgun (WGS) entry which is preliminary data.</text>
</comment>
<dbReference type="RefSeq" id="WP_425579093.1">
    <property type="nucleotide sequence ID" value="NZ_BAAAZA010000007.1"/>
</dbReference>
<sequence length="126" mass="13524">MEDLTHLDAAIDELEDTTRKTEIVDAVLDVAAELDVPASHVAIAWMRHQGAQAATAYVPIIGPRSVAQLDNYLSALDVTLTQAQFVRLDKVSAIRLGTPHELNAWSVSPIRGGDASMIDEPAIPVA</sequence>
<protein>
    <recommendedName>
        <fullName evidence="1">NADP-dependent oxidoreductase domain-containing protein</fullName>
    </recommendedName>
</protein>
<evidence type="ECO:0000313" key="2">
    <source>
        <dbReference type="EMBL" id="GAA3864782.1"/>
    </source>
</evidence>
<gene>
    <name evidence="2" type="ORF">GCM10022207_31520</name>
</gene>
<dbReference type="SUPFAM" id="SSF51430">
    <property type="entry name" value="NAD(P)-linked oxidoreductase"/>
    <property type="match status" value="1"/>
</dbReference>
<dbReference type="Pfam" id="PF00248">
    <property type="entry name" value="Aldo_ket_red"/>
    <property type="match status" value="1"/>
</dbReference>
<dbReference type="Proteomes" id="UP001501563">
    <property type="component" value="Unassembled WGS sequence"/>
</dbReference>